<name>A0A392SP71_9FABA</name>
<evidence type="ECO:0000256" key="1">
    <source>
        <dbReference type="SAM" id="MobiDB-lite"/>
    </source>
</evidence>
<reference evidence="2 3" key="1">
    <citation type="journal article" date="2018" name="Front. Plant Sci.">
        <title>Red Clover (Trifolium pratense) and Zigzag Clover (T. medium) - A Picture of Genomic Similarities and Differences.</title>
        <authorList>
            <person name="Dluhosova J."/>
            <person name="Istvanek J."/>
            <person name="Nedelnik J."/>
            <person name="Repkova J."/>
        </authorList>
    </citation>
    <scope>NUCLEOTIDE SEQUENCE [LARGE SCALE GENOMIC DNA]</scope>
    <source>
        <strain evidence="3">cv. 10/8</strain>
        <tissue evidence="2">Leaf</tissue>
    </source>
</reference>
<comment type="caution">
    <text evidence="2">The sequence shown here is derived from an EMBL/GenBank/DDBJ whole genome shotgun (WGS) entry which is preliminary data.</text>
</comment>
<sequence>MLDPGDDGGVHESGDSSLCFSLRDMGNLDPPPIL</sequence>
<evidence type="ECO:0000313" key="2">
    <source>
        <dbReference type="EMBL" id="MCI50207.1"/>
    </source>
</evidence>
<organism evidence="2 3">
    <name type="scientific">Trifolium medium</name>
    <dbReference type="NCBI Taxonomy" id="97028"/>
    <lineage>
        <taxon>Eukaryota</taxon>
        <taxon>Viridiplantae</taxon>
        <taxon>Streptophyta</taxon>
        <taxon>Embryophyta</taxon>
        <taxon>Tracheophyta</taxon>
        <taxon>Spermatophyta</taxon>
        <taxon>Magnoliopsida</taxon>
        <taxon>eudicotyledons</taxon>
        <taxon>Gunneridae</taxon>
        <taxon>Pentapetalae</taxon>
        <taxon>rosids</taxon>
        <taxon>fabids</taxon>
        <taxon>Fabales</taxon>
        <taxon>Fabaceae</taxon>
        <taxon>Papilionoideae</taxon>
        <taxon>50 kb inversion clade</taxon>
        <taxon>NPAAA clade</taxon>
        <taxon>Hologalegina</taxon>
        <taxon>IRL clade</taxon>
        <taxon>Trifolieae</taxon>
        <taxon>Trifolium</taxon>
    </lineage>
</organism>
<protein>
    <submittedName>
        <fullName evidence="2">Uncharacterized protein</fullName>
    </submittedName>
</protein>
<accession>A0A392SP71</accession>
<dbReference type="EMBL" id="LXQA010413026">
    <property type="protein sequence ID" value="MCI50207.1"/>
    <property type="molecule type" value="Genomic_DNA"/>
</dbReference>
<proteinExistence type="predicted"/>
<keyword evidence="3" id="KW-1185">Reference proteome</keyword>
<feature type="non-terminal residue" evidence="2">
    <location>
        <position position="34"/>
    </location>
</feature>
<dbReference type="AlphaFoldDB" id="A0A392SP71"/>
<feature type="region of interest" description="Disordered" evidence="1">
    <location>
        <begin position="1"/>
        <end position="34"/>
    </location>
</feature>
<evidence type="ECO:0000313" key="3">
    <source>
        <dbReference type="Proteomes" id="UP000265520"/>
    </source>
</evidence>
<dbReference type="Proteomes" id="UP000265520">
    <property type="component" value="Unassembled WGS sequence"/>
</dbReference>